<feature type="compositionally biased region" description="Acidic residues" evidence="5">
    <location>
        <begin position="375"/>
        <end position="385"/>
    </location>
</feature>
<feature type="compositionally biased region" description="Basic and acidic residues" evidence="5">
    <location>
        <begin position="544"/>
        <end position="562"/>
    </location>
</feature>
<keyword evidence="7" id="KW-1185">Reference proteome</keyword>
<feature type="region of interest" description="Disordered" evidence="5">
    <location>
        <begin position="517"/>
        <end position="594"/>
    </location>
</feature>
<dbReference type="Gene3D" id="3.90.1030.20">
    <property type="entry name" value="DNA polymerase delta, p66 (Cdc27) subunit, wHTH domain"/>
    <property type="match status" value="1"/>
</dbReference>
<keyword evidence="4" id="KW-0539">Nucleus</keyword>
<keyword evidence="3" id="KW-0235">DNA replication</keyword>
<evidence type="ECO:0000313" key="7">
    <source>
        <dbReference type="Proteomes" id="UP001497453"/>
    </source>
</evidence>
<evidence type="ECO:0000256" key="5">
    <source>
        <dbReference type="SAM" id="MobiDB-lite"/>
    </source>
</evidence>
<accession>A0ABP1CY05</accession>
<dbReference type="Pfam" id="PF09507">
    <property type="entry name" value="CDC27"/>
    <property type="match status" value="1"/>
</dbReference>
<name>A0ABP1CY05_9APHY</name>
<dbReference type="InterPro" id="IPR019038">
    <property type="entry name" value="POLD3"/>
</dbReference>
<feature type="compositionally biased region" description="Basic and acidic residues" evidence="5">
    <location>
        <begin position="248"/>
        <end position="276"/>
    </location>
</feature>
<dbReference type="PANTHER" id="PTHR17598">
    <property type="entry name" value="DNA POLYMERASE DELTA SUBUNIT 3"/>
    <property type="match status" value="1"/>
</dbReference>
<dbReference type="InterPro" id="IPR041913">
    <property type="entry name" value="POLD3_sf"/>
</dbReference>
<dbReference type="EMBL" id="OZ037945">
    <property type="protein sequence ID" value="CAL1700536.1"/>
    <property type="molecule type" value="Genomic_DNA"/>
</dbReference>
<feature type="compositionally biased region" description="Acidic residues" evidence="5">
    <location>
        <begin position="436"/>
        <end position="452"/>
    </location>
</feature>
<proteinExistence type="predicted"/>
<feature type="compositionally biased region" description="Basic and acidic residues" evidence="5">
    <location>
        <begin position="208"/>
        <end position="233"/>
    </location>
</feature>
<dbReference type="Proteomes" id="UP001497453">
    <property type="component" value="Chromosome 2"/>
</dbReference>
<reference evidence="7" key="1">
    <citation type="submission" date="2024-04" db="EMBL/GenBank/DDBJ databases">
        <authorList>
            <person name="Shaw F."/>
            <person name="Minotto A."/>
        </authorList>
    </citation>
    <scope>NUCLEOTIDE SEQUENCE [LARGE SCALE GENOMIC DNA]</scope>
</reference>
<evidence type="ECO:0000256" key="1">
    <source>
        <dbReference type="ARBA" id="ARBA00004123"/>
    </source>
</evidence>
<evidence type="ECO:0000256" key="2">
    <source>
        <dbReference type="ARBA" id="ARBA00017589"/>
    </source>
</evidence>
<dbReference type="PANTHER" id="PTHR17598:SF13">
    <property type="entry name" value="DNA POLYMERASE DELTA SUBUNIT 3"/>
    <property type="match status" value="1"/>
</dbReference>
<evidence type="ECO:0000256" key="3">
    <source>
        <dbReference type="ARBA" id="ARBA00022705"/>
    </source>
</evidence>
<organism evidence="6 7">
    <name type="scientific">Somion occarium</name>
    <dbReference type="NCBI Taxonomy" id="3059160"/>
    <lineage>
        <taxon>Eukaryota</taxon>
        <taxon>Fungi</taxon>
        <taxon>Dikarya</taxon>
        <taxon>Basidiomycota</taxon>
        <taxon>Agaricomycotina</taxon>
        <taxon>Agaricomycetes</taxon>
        <taxon>Polyporales</taxon>
        <taxon>Cerrenaceae</taxon>
        <taxon>Somion</taxon>
    </lineage>
</organism>
<feature type="region of interest" description="Disordered" evidence="5">
    <location>
        <begin position="67"/>
        <end position="98"/>
    </location>
</feature>
<feature type="region of interest" description="Disordered" evidence="5">
    <location>
        <begin position="178"/>
        <end position="481"/>
    </location>
</feature>
<feature type="compositionally biased region" description="Low complexity" evidence="5">
    <location>
        <begin position="234"/>
        <end position="246"/>
    </location>
</feature>
<gene>
    <name evidence="6" type="ORF">GFSPODELE1_LOCUS3183</name>
</gene>
<feature type="compositionally biased region" description="Acidic residues" evidence="5">
    <location>
        <begin position="74"/>
        <end position="97"/>
    </location>
</feature>
<protein>
    <recommendedName>
        <fullName evidence="2">DNA polymerase delta subunit 3</fullName>
    </recommendedName>
</protein>
<sequence>MSSIPDFLAKQLFIEKNVVTYRSLSRQFKIHVNVAKNELATYHATPQSSAEQSYATYIISGELFPRASSQPLSTEDDTQMDVDEPQEGQEDEPEVDSDLVPQVKITLVGEKDLEQAKTQYARIFSEHIYCLSPSPLVDSSLICAPSANIYKADAKLSPEQSILLGRVVGPDVKIGKVQPLPAASSKGKAPATTTVRKPGLAASASLSKVKEEPKAESIKAEKKADEVKPKDSKSPPVISKPKPSGKLDFSKAKAKAKEEKKTVKEEEPSEREKTEPIFKIGPPSRAKRETKGKSTASKKPVKRESSSSATSPSEPPPRRGTKRKSAMPIDSDSEQSAVTETPAPSGPSRSISPVPKSRGKAKTAAVKVKKGIVLSDDEDDEDEDNLKESKVSKSYGRKKTVIKEVDPSLSAMMDMDDDSVIKHPRRVTPPPPSDTEQTDEPDEDVAMEDDEDLPKPIPKKKKVKKAIPVGRNGLKKRRVVKSRMTTDAKGYISAFTIPINIKTLALNCHFHSAVTEDYSEYESVDEEEPEEPKPKAKKPAARGKKSDSEEKSSKVSSKEKGGKSSAATKGSKSGTSSKVKKTMSGGLMDFFGKK</sequence>
<comment type="subcellular location">
    <subcellularLocation>
        <location evidence="1">Nucleus</location>
    </subcellularLocation>
</comment>
<feature type="compositionally biased region" description="Acidic residues" evidence="5">
    <location>
        <begin position="517"/>
        <end position="530"/>
    </location>
</feature>
<evidence type="ECO:0000256" key="4">
    <source>
        <dbReference type="ARBA" id="ARBA00023242"/>
    </source>
</evidence>
<feature type="compositionally biased region" description="Low complexity" evidence="5">
    <location>
        <begin position="563"/>
        <end position="586"/>
    </location>
</feature>
<evidence type="ECO:0000313" key="6">
    <source>
        <dbReference type="EMBL" id="CAL1700536.1"/>
    </source>
</evidence>